<dbReference type="InterPro" id="IPR003877">
    <property type="entry name" value="SPRY_dom"/>
</dbReference>
<comment type="caution">
    <text evidence="4">The sequence shown here is derived from an EMBL/GenBank/DDBJ whole genome shotgun (WGS) entry which is preliminary data.</text>
</comment>
<dbReference type="SUPFAM" id="SSF49899">
    <property type="entry name" value="Concanavalin A-like lectins/glucanases"/>
    <property type="match status" value="1"/>
</dbReference>
<accession>A0A8T2X8X4</accession>
<dbReference type="SMART" id="SM00757">
    <property type="entry name" value="CRA"/>
    <property type="match status" value="1"/>
</dbReference>
<feature type="domain" description="CTLH" evidence="3">
    <location>
        <begin position="353"/>
        <end position="417"/>
    </location>
</feature>
<dbReference type="SMART" id="SM00668">
    <property type="entry name" value="CTLH"/>
    <property type="match status" value="1"/>
</dbReference>
<dbReference type="InterPro" id="IPR024964">
    <property type="entry name" value="CTLH/CRA"/>
</dbReference>
<dbReference type="InterPro" id="IPR044736">
    <property type="entry name" value="Gid1/RanBPM/SPLA_SPRY"/>
</dbReference>
<evidence type="ECO:0000313" key="4">
    <source>
        <dbReference type="EMBL" id="KAH8490009.1"/>
    </source>
</evidence>
<keyword evidence="5" id="KW-1185">Reference proteome</keyword>
<organism evidence="4 5">
    <name type="scientific">Populus deltoides</name>
    <name type="common">Eastern poplar</name>
    <name type="synonym">Eastern cottonwood</name>
    <dbReference type="NCBI Taxonomy" id="3696"/>
    <lineage>
        <taxon>Eukaryota</taxon>
        <taxon>Viridiplantae</taxon>
        <taxon>Streptophyta</taxon>
        <taxon>Embryophyta</taxon>
        <taxon>Tracheophyta</taxon>
        <taxon>Spermatophyta</taxon>
        <taxon>Magnoliopsida</taxon>
        <taxon>eudicotyledons</taxon>
        <taxon>Gunneridae</taxon>
        <taxon>Pentapetalae</taxon>
        <taxon>rosids</taxon>
        <taxon>fabids</taxon>
        <taxon>Malpighiales</taxon>
        <taxon>Salicaceae</taxon>
        <taxon>Saliceae</taxon>
        <taxon>Populus</taxon>
    </lineage>
</organism>
<dbReference type="Proteomes" id="UP000807159">
    <property type="component" value="Chromosome 13"/>
</dbReference>
<dbReference type="PROSITE" id="PS50188">
    <property type="entry name" value="B302_SPRY"/>
    <property type="match status" value="1"/>
</dbReference>
<dbReference type="InterPro" id="IPR013320">
    <property type="entry name" value="ConA-like_dom_sf"/>
</dbReference>
<name>A0A8T2X8X4_POPDE</name>
<dbReference type="PROSITE" id="PS50897">
    <property type="entry name" value="CTLH"/>
    <property type="match status" value="1"/>
</dbReference>
<dbReference type="InterPro" id="IPR050618">
    <property type="entry name" value="Ubq-SigPath_Reg"/>
</dbReference>
<dbReference type="InterPro" id="IPR013144">
    <property type="entry name" value="CRA_dom"/>
</dbReference>
<dbReference type="Gene3D" id="2.60.120.920">
    <property type="match status" value="1"/>
</dbReference>
<evidence type="ECO:0000256" key="1">
    <source>
        <dbReference type="SAM" id="MobiDB-lite"/>
    </source>
</evidence>
<evidence type="ECO:0000313" key="5">
    <source>
        <dbReference type="Proteomes" id="UP000807159"/>
    </source>
</evidence>
<feature type="region of interest" description="Disordered" evidence="1">
    <location>
        <begin position="1"/>
        <end position="22"/>
    </location>
</feature>
<reference evidence="4" key="1">
    <citation type="journal article" date="2021" name="J. Hered.">
        <title>Genome Assembly of Salicaceae Populus deltoides (Eastern Cottonwood) I-69 Based on Nanopore Sequencing and Hi-C Technologies.</title>
        <authorList>
            <person name="Bai S."/>
            <person name="Wu H."/>
            <person name="Zhang J."/>
            <person name="Pan Z."/>
            <person name="Zhao W."/>
            <person name="Li Z."/>
            <person name="Tong C."/>
        </authorList>
    </citation>
    <scope>NUCLEOTIDE SEQUENCE</scope>
    <source>
        <tissue evidence="4">Leaf</tissue>
    </source>
</reference>
<dbReference type="Pfam" id="PF00622">
    <property type="entry name" value="SPRY"/>
    <property type="match status" value="1"/>
</dbReference>
<dbReference type="InterPro" id="IPR043136">
    <property type="entry name" value="B30.2/SPRY_sf"/>
</dbReference>
<dbReference type="PANTHER" id="PTHR12864">
    <property type="entry name" value="RAN BINDING PROTEIN 9-RELATED"/>
    <property type="match status" value="1"/>
</dbReference>
<proteinExistence type="predicted"/>
<sequence>MTTTNTTAATTNNTAINSSSKNVNQDPGSYFIDVARQYSSPVGGETELEPTELNTVKGSGGFLVVSIDKLSVKYTSVNLHGHDVGVIQADRPAPEKRLVYYFEIYVKNAGDKGQIAIGFSGKQTVMDIMGMMAIFIVDLEPGEAFGPTFTTNDTVGAGINYTSQEFFFTKNGALVRAVSKDMKGLLFPTVAVHSQNEEIEVNFGKKPFAFDLKARYPFFCFILIDFFPPFLVKWVCKIFLLCARSLLKPGKEYERQETMKQQMKVDKISLPPIVSYGLVRSYLLHNGYEETLNAFDVASRSTIPPIYIAQENGSGEQDIAYALAQRKALRQEYIGVLLRCTNIENGAKLSWGRVWRLIRNGEIDSALSKLRGVVSPDCSVRFKGLRSPSGKDEKSATCFLLHSQKFIELVRAGALEEAVHYGRIELAKFFKLPGFDDLVQDCVALLAYEKPHQCSAGYLLEESQREIVADAVNAMILLTGPNVKDAQSCMRSHLERLLRQLTVCCLERRSLNGGQGEAFHLHGALKLNSGKRAKCSHL</sequence>
<evidence type="ECO:0000259" key="2">
    <source>
        <dbReference type="PROSITE" id="PS50188"/>
    </source>
</evidence>
<dbReference type="SMART" id="SM00449">
    <property type="entry name" value="SPRY"/>
    <property type="match status" value="1"/>
</dbReference>
<dbReference type="InterPro" id="IPR001870">
    <property type="entry name" value="B30.2/SPRY"/>
</dbReference>
<protein>
    <recommendedName>
        <fullName evidence="6">SPla/RYanodine receptor domain-containing protein</fullName>
    </recommendedName>
</protein>
<dbReference type="Pfam" id="PF10607">
    <property type="entry name" value="CTLH"/>
    <property type="match status" value="1"/>
</dbReference>
<evidence type="ECO:0008006" key="6">
    <source>
        <dbReference type="Google" id="ProtNLM"/>
    </source>
</evidence>
<dbReference type="InterPro" id="IPR006595">
    <property type="entry name" value="CTLH_C"/>
</dbReference>
<feature type="domain" description="B30.2/SPRY" evidence="2">
    <location>
        <begin position="1"/>
        <end position="208"/>
    </location>
</feature>
<evidence type="ECO:0000259" key="3">
    <source>
        <dbReference type="PROSITE" id="PS50897"/>
    </source>
</evidence>
<dbReference type="CDD" id="cd12885">
    <property type="entry name" value="SPRY_RanBP_like"/>
    <property type="match status" value="1"/>
</dbReference>
<dbReference type="AlphaFoldDB" id="A0A8T2X8X4"/>
<feature type="compositionally biased region" description="Low complexity" evidence="1">
    <location>
        <begin position="1"/>
        <end position="15"/>
    </location>
</feature>
<gene>
    <name evidence="4" type="ORF">H0E87_022510</name>
</gene>
<dbReference type="EMBL" id="JACEGQ020000013">
    <property type="protein sequence ID" value="KAH8490009.1"/>
    <property type="molecule type" value="Genomic_DNA"/>
</dbReference>